<evidence type="ECO:0000256" key="7">
    <source>
        <dbReference type="PIRSR" id="PIRSR637944-1"/>
    </source>
</evidence>
<dbReference type="FunFam" id="3.40.30.10:FF:000020">
    <property type="entry name" value="Peroxiredoxin"/>
    <property type="match status" value="1"/>
</dbReference>
<evidence type="ECO:0000313" key="10">
    <source>
        <dbReference type="EMBL" id="ORX48759.1"/>
    </source>
</evidence>
<evidence type="ECO:0000256" key="2">
    <source>
        <dbReference type="ARBA" id="ARBA00022559"/>
    </source>
</evidence>
<feature type="domain" description="Thioredoxin" evidence="9">
    <location>
        <begin position="4"/>
        <end position="158"/>
    </location>
</feature>
<dbReference type="InterPro" id="IPR013766">
    <property type="entry name" value="Thioredoxin_domain"/>
</dbReference>
<evidence type="ECO:0000256" key="3">
    <source>
        <dbReference type="ARBA" id="ARBA00022862"/>
    </source>
</evidence>
<reference evidence="10 11" key="1">
    <citation type="submission" date="2016-07" db="EMBL/GenBank/DDBJ databases">
        <title>Pervasive Adenine N6-methylation of Active Genes in Fungi.</title>
        <authorList>
            <consortium name="DOE Joint Genome Institute"/>
            <person name="Mondo S.J."/>
            <person name="Dannebaum R.O."/>
            <person name="Kuo R.C."/>
            <person name="Labutti K."/>
            <person name="Haridas S."/>
            <person name="Kuo A."/>
            <person name="Salamov A."/>
            <person name="Ahrendt S.R."/>
            <person name="Lipzen A."/>
            <person name="Sullivan W."/>
            <person name="Andreopoulos W.B."/>
            <person name="Clum A."/>
            <person name="Lindquist E."/>
            <person name="Daum C."/>
            <person name="Ramamoorthy G.K."/>
            <person name="Gryganskyi A."/>
            <person name="Culley D."/>
            <person name="Magnuson J.K."/>
            <person name="James T.Y."/>
            <person name="O'Malley M.A."/>
            <person name="Stajich J.E."/>
            <person name="Spatafora J.W."/>
            <person name="Visel A."/>
            <person name="Grigoriev I.V."/>
        </authorList>
    </citation>
    <scope>NUCLEOTIDE SEQUENCE [LARGE SCALE GENOMIC DNA]</scope>
    <source>
        <strain evidence="10 11">NRRL 3301</strain>
    </source>
</reference>
<dbReference type="InterPro" id="IPR013740">
    <property type="entry name" value="Redoxin"/>
</dbReference>
<evidence type="ECO:0000256" key="8">
    <source>
        <dbReference type="RuleBase" id="RU366011"/>
    </source>
</evidence>
<dbReference type="STRING" id="101127.A0A1X2G9S1"/>
<dbReference type="AlphaFoldDB" id="A0A1X2G9S1"/>
<dbReference type="InterPro" id="IPR037944">
    <property type="entry name" value="PRX5-like"/>
</dbReference>
<dbReference type="CDD" id="cd03013">
    <property type="entry name" value="PRX5_like"/>
    <property type="match status" value="1"/>
</dbReference>
<dbReference type="GO" id="GO:0042744">
    <property type="term" value="P:hydrogen peroxide catabolic process"/>
    <property type="evidence" value="ECO:0007669"/>
    <property type="project" value="TreeGrafter"/>
</dbReference>
<dbReference type="OrthoDB" id="1882547at2759"/>
<dbReference type="GO" id="GO:0034599">
    <property type="term" value="P:cellular response to oxidative stress"/>
    <property type="evidence" value="ECO:0007669"/>
    <property type="project" value="InterPro"/>
</dbReference>
<evidence type="ECO:0000256" key="4">
    <source>
        <dbReference type="ARBA" id="ARBA00023002"/>
    </source>
</evidence>
<dbReference type="GO" id="GO:0005777">
    <property type="term" value="C:peroxisome"/>
    <property type="evidence" value="ECO:0007669"/>
    <property type="project" value="TreeGrafter"/>
</dbReference>
<dbReference type="Gene3D" id="3.40.30.10">
    <property type="entry name" value="Glutaredoxin"/>
    <property type="match status" value="1"/>
</dbReference>
<keyword evidence="3 8" id="KW-0049">Antioxidant</keyword>
<evidence type="ECO:0000256" key="6">
    <source>
        <dbReference type="ARBA" id="ARBA00079296"/>
    </source>
</evidence>
<dbReference type="EMBL" id="MCGT01000028">
    <property type="protein sequence ID" value="ORX48759.1"/>
    <property type="molecule type" value="Genomic_DNA"/>
</dbReference>
<evidence type="ECO:0000256" key="5">
    <source>
        <dbReference type="ARBA" id="ARBA00023284"/>
    </source>
</evidence>
<dbReference type="GO" id="GO:0045454">
    <property type="term" value="P:cell redox homeostasis"/>
    <property type="evidence" value="ECO:0007669"/>
    <property type="project" value="TreeGrafter"/>
</dbReference>
<comment type="caution">
    <text evidence="10">The sequence shown here is derived from an EMBL/GenBank/DDBJ whole genome shotgun (WGS) entry which is preliminary data.</text>
</comment>
<dbReference type="PANTHER" id="PTHR10430:SF16">
    <property type="entry name" value="PEROXIREDOXIN-5, MITOCHONDRIAL"/>
    <property type="match status" value="1"/>
</dbReference>
<dbReference type="SUPFAM" id="SSF52833">
    <property type="entry name" value="Thioredoxin-like"/>
    <property type="match status" value="1"/>
</dbReference>
<dbReference type="GO" id="GO:0005739">
    <property type="term" value="C:mitochondrion"/>
    <property type="evidence" value="ECO:0007669"/>
    <property type="project" value="TreeGrafter"/>
</dbReference>
<dbReference type="GO" id="GO:0051082">
    <property type="term" value="F:unfolded protein binding"/>
    <property type="evidence" value="ECO:0007669"/>
    <property type="project" value="EnsemblFungi"/>
</dbReference>
<protein>
    <recommendedName>
        <fullName evidence="6">Thioredoxin-dependent peroxiredoxin</fullName>
    </recommendedName>
</protein>
<evidence type="ECO:0000313" key="11">
    <source>
        <dbReference type="Proteomes" id="UP000242146"/>
    </source>
</evidence>
<proteinExistence type="inferred from homology"/>
<name>A0A1X2G9S1_9FUNG</name>
<comment type="function">
    <text evidence="8">Thiol-specific peroxidase that catalyzes the reduction of hydrogen peroxide and organic hydroperoxides to water and alcohols, respectively. Plays a role in cell protection against oxidative stress by detoxifying peroxides.</text>
</comment>
<dbReference type="GO" id="GO:0008379">
    <property type="term" value="F:thioredoxin peroxidase activity"/>
    <property type="evidence" value="ECO:0007669"/>
    <property type="project" value="InterPro"/>
</dbReference>
<keyword evidence="11" id="KW-1185">Reference proteome</keyword>
<sequence>MRPIKVGDTLPKVTLQLSSPADTVDVQDLFSNKKAILITVPGAFTPGCTKSHLPGYIKEAERLKETKGVDLIACATVNDAFVTTAWGKALHNDDVTLLADPKGEFAKALDLDFDASGALGNRRFKRSAMILENGVVTHLFEEPDKTGLDVSLVENVEKHL</sequence>
<accession>A0A1X2G9S1</accession>
<keyword evidence="5 8" id="KW-0676">Redox-active center</keyword>
<keyword evidence="4 8" id="KW-0560">Oxidoreductase</keyword>
<dbReference type="PROSITE" id="PS51352">
    <property type="entry name" value="THIOREDOXIN_2"/>
    <property type="match status" value="1"/>
</dbReference>
<dbReference type="Proteomes" id="UP000242146">
    <property type="component" value="Unassembled WGS sequence"/>
</dbReference>
<keyword evidence="2 8" id="KW-0575">Peroxidase</keyword>
<feature type="active site" description="Cysteine sulfenic acid (-SOH) intermediate" evidence="7">
    <location>
        <position position="48"/>
    </location>
</feature>
<organism evidence="10 11">
    <name type="scientific">Hesseltinella vesiculosa</name>
    <dbReference type="NCBI Taxonomy" id="101127"/>
    <lineage>
        <taxon>Eukaryota</taxon>
        <taxon>Fungi</taxon>
        <taxon>Fungi incertae sedis</taxon>
        <taxon>Mucoromycota</taxon>
        <taxon>Mucoromycotina</taxon>
        <taxon>Mucoromycetes</taxon>
        <taxon>Mucorales</taxon>
        <taxon>Cunninghamellaceae</taxon>
        <taxon>Hesseltinella</taxon>
    </lineage>
</organism>
<dbReference type="PANTHER" id="PTHR10430">
    <property type="entry name" value="PEROXIREDOXIN"/>
    <property type="match status" value="1"/>
</dbReference>
<evidence type="ECO:0000259" key="9">
    <source>
        <dbReference type="PROSITE" id="PS51352"/>
    </source>
</evidence>
<comment type="similarity">
    <text evidence="1 8">Belongs to the peroxiredoxin family. Prx5 subfamily.</text>
</comment>
<gene>
    <name evidence="10" type="ORF">DM01DRAFT_297589</name>
</gene>
<dbReference type="InterPro" id="IPR036249">
    <property type="entry name" value="Thioredoxin-like_sf"/>
</dbReference>
<evidence type="ECO:0000256" key="1">
    <source>
        <dbReference type="ARBA" id="ARBA00010505"/>
    </source>
</evidence>
<dbReference type="Pfam" id="PF08534">
    <property type="entry name" value="Redoxin"/>
    <property type="match status" value="1"/>
</dbReference>